<comment type="cofactor">
    <cofactor evidence="1 5">
        <name>heme</name>
        <dbReference type="ChEBI" id="CHEBI:30413"/>
    </cofactor>
</comment>
<evidence type="ECO:0000256" key="4">
    <source>
        <dbReference type="ARBA" id="ARBA00023004"/>
    </source>
</evidence>
<evidence type="ECO:0000256" key="2">
    <source>
        <dbReference type="ARBA" id="ARBA00010617"/>
    </source>
</evidence>
<dbReference type="GO" id="GO:0005506">
    <property type="term" value="F:iron ion binding"/>
    <property type="evidence" value="ECO:0007669"/>
    <property type="project" value="InterPro"/>
</dbReference>
<keyword evidence="3 5" id="KW-0479">Metal-binding</keyword>
<dbReference type="Gene3D" id="1.10.630.10">
    <property type="entry name" value="Cytochrome P450"/>
    <property type="match status" value="1"/>
</dbReference>
<evidence type="ECO:0000256" key="3">
    <source>
        <dbReference type="ARBA" id="ARBA00022723"/>
    </source>
</evidence>
<evidence type="ECO:0000313" key="8">
    <source>
        <dbReference type="Proteomes" id="UP000243797"/>
    </source>
</evidence>
<dbReference type="OrthoDB" id="1470350at2759"/>
<dbReference type="InterPro" id="IPR001128">
    <property type="entry name" value="Cyt_P450"/>
</dbReference>
<keyword evidence="6" id="KW-0732">Signal</keyword>
<dbReference type="GO" id="GO:0004497">
    <property type="term" value="F:monooxygenase activity"/>
    <property type="evidence" value="ECO:0007669"/>
    <property type="project" value="InterPro"/>
</dbReference>
<evidence type="ECO:0000313" key="7">
    <source>
        <dbReference type="EMBL" id="PNS15642.1"/>
    </source>
</evidence>
<name>A0A2K1QL18_9PEZI</name>
<dbReference type="InParanoid" id="A0A2K1QL18"/>
<dbReference type="SUPFAM" id="SSF48264">
    <property type="entry name" value="Cytochrome P450"/>
    <property type="match status" value="1"/>
</dbReference>
<keyword evidence="5" id="KW-0349">Heme</keyword>
<feature type="chain" id="PRO_5014428690" description="Cytochrome P450" evidence="6">
    <location>
        <begin position="19"/>
        <end position="507"/>
    </location>
</feature>
<dbReference type="InterPro" id="IPR036396">
    <property type="entry name" value="Cyt_P450_sf"/>
</dbReference>
<evidence type="ECO:0008006" key="9">
    <source>
        <dbReference type="Google" id="ProtNLM"/>
    </source>
</evidence>
<keyword evidence="8" id="KW-1185">Reference proteome</keyword>
<evidence type="ECO:0000256" key="1">
    <source>
        <dbReference type="ARBA" id="ARBA00001971"/>
    </source>
</evidence>
<comment type="caution">
    <text evidence="7">The sequence shown here is derived from an EMBL/GenBank/DDBJ whole genome shotgun (WGS) entry which is preliminary data.</text>
</comment>
<organism evidence="7 8">
    <name type="scientific">Sphaceloma murrayae</name>
    <dbReference type="NCBI Taxonomy" id="2082308"/>
    <lineage>
        <taxon>Eukaryota</taxon>
        <taxon>Fungi</taxon>
        <taxon>Dikarya</taxon>
        <taxon>Ascomycota</taxon>
        <taxon>Pezizomycotina</taxon>
        <taxon>Dothideomycetes</taxon>
        <taxon>Dothideomycetidae</taxon>
        <taxon>Myriangiales</taxon>
        <taxon>Elsinoaceae</taxon>
        <taxon>Sphaceloma</taxon>
    </lineage>
</organism>
<dbReference type="PRINTS" id="PR00465">
    <property type="entry name" value="EP450IV"/>
</dbReference>
<dbReference type="Pfam" id="PF00067">
    <property type="entry name" value="p450"/>
    <property type="match status" value="1"/>
</dbReference>
<comment type="similarity">
    <text evidence="2">Belongs to the cytochrome P450 family.</text>
</comment>
<protein>
    <recommendedName>
        <fullName evidence="9">Cytochrome P450</fullName>
    </recommendedName>
</protein>
<feature type="signal peptide" evidence="6">
    <location>
        <begin position="1"/>
        <end position="18"/>
    </location>
</feature>
<dbReference type="EMBL" id="NKHZ01000068">
    <property type="protein sequence ID" value="PNS15642.1"/>
    <property type="molecule type" value="Genomic_DNA"/>
</dbReference>
<gene>
    <name evidence="7" type="ORF">CAC42_4094</name>
</gene>
<evidence type="ECO:0000256" key="5">
    <source>
        <dbReference type="PIRSR" id="PIRSR602403-1"/>
    </source>
</evidence>
<sequence length="507" mass="56482">MIAQVIFTLAGLAVFAHAIQWITSRFDDEREPPRVSPKIPIIGHLLGIVQHGANYYSMTSKRTDADIYTLDIFGTKLYVSNTHRLTSAIQKSSKTLSFKPFIRTAARKFGGATDEVVALYSDSILDDFTHVMKTALAPGPDLDAQNMRMGKRVLVDIDDLITQGQTGETRLLKWTRHAVCQASSCGIFGEHHPFLDQKVEDAFWVWQSYLLPHTVSFGDFAGTGYAARQQVFDAMDTYCRQLPDDVAPVVSERARVLREAGVSEKEIAKQQTTFVIAAFANTAPTLYWTIYELFSRPEVLAEVRKEVLTEAVSGSSKEGFALDVSALKTRCPLLLGVFQETQRTRHIHANIREITEDTLLDGKYLLKKGHFLQMPGQPIHNEQSVWGANAGNFDPYRFMTSTDSTKRERGVPPSSFVSWGAPPHLCPARQFATTESMIVLALLAVRLDLSPMQGRWEESPAVDTSDLVTMYNPKKDVALKVDAKEEWTGVWSLTMGESKTRVALASG</sequence>
<dbReference type="PANTHER" id="PTHR47582:SF1">
    <property type="entry name" value="P450, PUTATIVE (EUROFUNG)-RELATED"/>
    <property type="match status" value="1"/>
</dbReference>
<dbReference type="Proteomes" id="UP000243797">
    <property type="component" value="Unassembled WGS sequence"/>
</dbReference>
<dbReference type="STRING" id="2082308.A0A2K1QL18"/>
<dbReference type="GO" id="GO:0016705">
    <property type="term" value="F:oxidoreductase activity, acting on paired donors, with incorporation or reduction of molecular oxygen"/>
    <property type="evidence" value="ECO:0007669"/>
    <property type="project" value="InterPro"/>
</dbReference>
<keyword evidence="4 5" id="KW-0408">Iron</keyword>
<accession>A0A2K1QL18</accession>
<reference evidence="7 8" key="1">
    <citation type="submission" date="2017-06" db="EMBL/GenBank/DDBJ databases">
        <title>Draft genome sequence of a variant of Elsinoe murrayae.</title>
        <authorList>
            <person name="Cheng Q."/>
        </authorList>
    </citation>
    <scope>NUCLEOTIDE SEQUENCE [LARGE SCALE GENOMIC DNA]</scope>
    <source>
        <strain evidence="7 8">CQ-2017a</strain>
    </source>
</reference>
<dbReference type="CDD" id="cd11040">
    <property type="entry name" value="CYP7_CYP8-like"/>
    <property type="match status" value="1"/>
</dbReference>
<proteinExistence type="inferred from homology"/>
<dbReference type="InterPro" id="IPR053007">
    <property type="entry name" value="CYP450_monoxygenase_sec-met"/>
</dbReference>
<feature type="binding site" description="axial binding residue" evidence="5">
    <location>
        <position position="426"/>
    </location>
    <ligand>
        <name>heme</name>
        <dbReference type="ChEBI" id="CHEBI:30413"/>
    </ligand>
    <ligandPart>
        <name>Fe</name>
        <dbReference type="ChEBI" id="CHEBI:18248"/>
    </ligandPart>
</feature>
<dbReference type="AlphaFoldDB" id="A0A2K1QL18"/>
<dbReference type="PANTHER" id="PTHR47582">
    <property type="entry name" value="P450, PUTATIVE (EUROFUNG)-RELATED"/>
    <property type="match status" value="1"/>
</dbReference>
<dbReference type="InterPro" id="IPR002403">
    <property type="entry name" value="Cyt_P450_E_grp-IV"/>
</dbReference>
<dbReference type="GO" id="GO:0020037">
    <property type="term" value="F:heme binding"/>
    <property type="evidence" value="ECO:0007669"/>
    <property type="project" value="InterPro"/>
</dbReference>
<evidence type="ECO:0000256" key="6">
    <source>
        <dbReference type="SAM" id="SignalP"/>
    </source>
</evidence>